<feature type="transmembrane region" description="Helical" evidence="1">
    <location>
        <begin position="300"/>
        <end position="324"/>
    </location>
</feature>
<dbReference type="Proteomes" id="UP001327225">
    <property type="component" value="Chromosome"/>
</dbReference>
<evidence type="ECO:0000256" key="1">
    <source>
        <dbReference type="SAM" id="Phobius"/>
    </source>
</evidence>
<feature type="transmembrane region" description="Helical" evidence="1">
    <location>
        <begin position="409"/>
        <end position="429"/>
    </location>
</feature>
<keyword evidence="1" id="KW-0472">Membrane</keyword>
<dbReference type="RefSeq" id="WP_322938148.1">
    <property type="nucleotide sequence ID" value="NZ_CP141059.1"/>
</dbReference>
<reference evidence="3" key="1">
    <citation type="submission" date="2023-12" db="EMBL/GenBank/DDBJ databases">
        <title>Novel species in genus Nocardioides.</title>
        <authorList>
            <person name="Zhou H."/>
        </authorList>
    </citation>
    <scope>NUCLEOTIDE SEQUENCE [LARGE SCALE GENOMIC DNA]</scope>
    <source>
        <strain evidence="3">HM61</strain>
    </source>
</reference>
<keyword evidence="1" id="KW-1133">Transmembrane helix</keyword>
<feature type="transmembrane region" description="Helical" evidence="1">
    <location>
        <begin position="350"/>
        <end position="368"/>
    </location>
</feature>
<feature type="transmembrane region" description="Helical" evidence="1">
    <location>
        <begin position="449"/>
        <end position="465"/>
    </location>
</feature>
<feature type="transmembrane region" description="Helical" evidence="1">
    <location>
        <begin position="113"/>
        <end position="133"/>
    </location>
</feature>
<evidence type="ECO:0008006" key="4">
    <source>
        <dbReference type="Google" id="ProtNLM"/>
    </source>
</evidence>
<evidence type="ECO:0000313" key="2">
    <source>
        <dbReference type="EMBL" id="WQQ27861.1"/>
    </source>
</evidence>
<accession>A0ABZ0ZV80</accession>
<proteinExistence type="predicted"/>
<keyword evidence="3" id="KW-1185">Reference proteome</keyword>
<protein>
    <recommendedName>
        <fullName evidence="4">Fenitrothion hydrolase</fullName>
    </recommendedName>
</protein>
<feature type="transmembrane region" description="Helical" evidence="1">
    <location>
        <begin position="195"/>
        <end position="216"/>
    </location>
</feature>
<keyword evidence="1" id="KW-0812">Transmembrane</keyword>
<organism evidence="2 3">
    <name type="scientific">Nocardioides bizhenqiangii</name>
    <dbReference type="NCBI Taxonomy" id="3095076"/>
    <lineage>
        <taxon>Bacteria</taxon>
        <taxon>Bacillati</taxon>
        <taxon>Actinomycetota</taxon>
        <taxon>Actinomycetes</taxon>
        <taxon>Propionibacteriales</taxon>
        <taxon>Nocardioidaceae</taxon>
        <taxon>Nocardioides</taxon>
    </lineage>
</organism>
<dbReference type="EMBL" id="CP141059">
    <property type="protein sequence ID" value="WQQ27861.1"/>
    <property type="molecule type" value="Genomic_DNA"/>
</dbReference>
<name>A0ABZ0ZV80_9ACTN</name>
<evidence type="ECO:0000313" key="3">
    <source>
        <dbReference type="Proteomes" id="UP001327225"/>
    </source>
</evidence>
<feature type="transmembrane region" description="Helical" evidence="1">
    <location>
        <begin position="77"/>
        <end position="101"/>
    </location>
</feature>
<feature type="transmembrane region" description="Helical" evidence="1">
    <location>
        <begin position="21"/>
        <end position="43"/>
    </location>
</feature>
<gene>
    <name evidence="2" type="ORF">SHK19_06415</name>
</gene>
<sequence length="467" mass="49751">MTGGVLEAHGIGGQADLPISLGLAISGAVAALVISFTVLVVAWRTPRYATGLEEVDGETDEAVESVEAVEETPSAGVLYGMVALRLIGMIGFVFTASTAIFGENQLTNPFFGIIYVWLWVGVVFASLLFGPVWRAISPMRTINAGLARISGGDPEQGVLDYPTWLGHWPAAIGLYSFVWMELVNRTPTDLGTVRLWCAIYVAVLLVGGAVFGSRFYEHADPFEVYSTLVGSLSVFGRDAEGGLELRSPLAGAATIPSRPGLVAVVAVLFGSTAFDSFSESTYWIRTIQEASITGYTLNNLALLGFCLGAGLIFAAGAAGAGLLIHRSWRPWQWVSLEQLARPRIELPRRLAHSIVPIVAGYIIAHYLTLLVDVGTQTLARASDPFGKGWDILGTAAVEPSYWFAYHPTVLATVKVLAVVIGHVAAAVLAHDRAIALLPRKHQITGQLPLLAAMVAFTAGGLYLLFSA</sequence>